<keyword evidence="5" id="KW-1185">Reference proteome</keyword>
<evidence type="ECO:0000256" key="2">
    <source>
        <dbReference type="ARBA" id="ARBA00022737"/>
    </source>
</evidence>
<evidence type="ECO:0000313" key="4">
    <source>
        <dbReference type="EMBL" id="KAK7304692.1"/>
    </source>
</evidence>
<dbReference type="InterPro" id="IPR002885">
    <property type="entry name" value="PPR_rpt"/>
</dbReference>
<comment type="similarity">
    <text evidence="1">Belongs to the PPR family. P subfamily.</text>
</comment>
<dbReference type="InterPro" id="IPR011990">
    <property type="entry name" value="TPR-like_helical_dom_sf"/>
</dbReference>
<evidence type="ECO:0000256" key="3">
    <source>
        <dbReference type="PROSITE-ProRule" id="PRU00708"/>
    </source>
</evidence>
<dbReference type="NCBIfam" id="TIGR00756">
    <property type="entry name" value="PPR"/>
    <property type="match status" value="3"/>
</dbReference>
<keyword evidence="2" id="KW-0677">Repeat</keyword>
<dbReference type="PANTHER" id="PTHR47447">
    <property type="entry name" value="OS03G0856100 PROTEIN"/>
    <property type="match status" value="1"/>
</dbReference>
<dbReference type="Pfam" id="PF13041">
    <property type="entry name" value="PPR_2"/>
    <property type="match status" value="2"/>
</dbReference>
<evidence type="ECO:0000256" key="1">
    <source>
        <dbReference type="ARBA" id="ARBA00007626"/>
    </source>
</evidence>
<dbReference type="AlphaFoldDB" id="A0AAN9JT38"/>
<dbReference type="Proteomes" id="UP001367508">
    <property type="component" value="Unassembled WGS sequence"/>
</dbReference>
<dbReference type="PANTHER" id="PTHR47447:SF22">
    <property type="entry name" value="TETRATRICOPEPTIDE-LIKE HELICAL DOMAIN SUPERFAMILY"/>
    <property type="match status" value="1"/>
</dbReference>
<evidence type="ECO:0000313" key="5">
    <source>
        <dbReference type="Proteomes" id="UP001367508"/>
    </source>
</evidence>
<gene>
    <name evidence="4" type="ORF">VNO77_42578</name>
</gene>
<organism evidence="4 5">
    <name type="scientific">Canavalia gladiata</name>
    <name type="common">Sword bean</name>
    <name type="synonym">Dolichos gladiatus</name>
    <dbReference type="NCBI Taxonomy" id="3824"/>
    <lineage>
        <taxon>Eukaryota</taxon>
        <taxon>Viridiplantae</taxon>
        <taxon>Streptophyta</taxon>
        <taxon>Embryophyta</taxon>
        <taxon>Tracheophyta</taxon>
        <taxon>Spermatophyta</taxon>
        <taxon>Magnoliopsida</taxon>
        <taxon>eudicotyledons</taxon>
        <taxon>Gunneridae</taxon>
        <taxon>Pentapetalae</taxon>
        <taxon>rosids</taxon>
        <taxon>fabids</taxon>
        <taxon>Fabales</taxon>
        <taxon>Fabaceae</taxon>
        <taxon>Papilionoideae</taxon>
        <taxon>50 kb inversion clade</taxon>
        <taxon>NPAAA clade</taxon>
        <taxon>indigoferoid/millettioid clade</taxon>
        <taxon>Phaseoleae</taxon>
        <taxon>Canavalia</taxon>
    </lineage>
</organism>
<feature type="repeat" description="PPR" evidence="3">
    <location>
        <begin position="363"/>
        <end position="397"/>
    </location>
</feature>
<feature type="repeat" description="PPR" evidence="3">
    <location>
        <begin position="433"/>
        <end position="467"/>
    </location>
</feature>
<protein>
    <recommendedName>
        <fullName evidence="6">Pentatricopeptide repeat-containing protein</fullName>
    </recommendedName>
</protein>
<proteinExistence type="inferred from homology"/>
<reference evidence="4 5" key="1">
    <citation type="submission" date="2024-01" db="EMBL/GenBank/DDBJ databases">
        <title>The genomes of 5 underutilized Papilionoideae crops provide insights into root nodulation and disease resistanc.</title>
        <authorList>
            <person name="Jiang F."/>
        </authorList>
    </citation>
    <scope>NUCLEOTIDE SEQUENCE [LARGE SCALE GENOMIC DNA]</scope>
    <source>
        <strain evidence="4">LVBAO_FW01</strain>
        <tissue evidence="4">Leaves</tissue>
    </source>
</reference>
<dbReference type="EMBL" id="JAYMYQ010000011">
    <property type="protein sequence ID" value="KAK7304692.1"/>
    <property type="molecule type" value="Genomic_DNA"/>
</dbReference>
<comment type="caution">
    <text evidence="4">The sequence shown here is derived from an EMBL/GenBank/DDBJ whole genome shotgun (WGS) entry which is preliminary data.</text>
</comment>
<evidence type="ECO:0008006" key="6">
    <source>
        <dbReference type="Google" id="ProtNLM"/>
    </source>
</evidence>
<feature type="repeat" description="PPR" evidence="3">
    <location>
        <begin position="468"/>
        <end position="502"/>
    </location>
</feature>
<name>A0AAN9JT38_CANGL</name>
<dbReference type="Pfam" id="PF01535">
    <property type="entry name" value="PPR"/>
    <property type="match status" value="4"/>
</dbReference>
<feature type="repeat" description="PPR" evidence="3">
    <location>
        <begin position="328"/>
        <end position="362"/>
    </location>
</feature>
<dbReference type="PROSITE" id="PS51375">
    <property type="entry name" value="PPR"/>
    <property type="match status" value="6"/>
</dbReference>
<dbReference type="Gene3D" id="1.25.40.10">
    <property type="entry name" value="Tetratricopeptide repeat domain"/>
    <property type="match status" value="4"/>
</dbReference>
<dbReference type="Pfam" id="PF13812">
    <property type="entry name" value="PPR_3"/>
    <property type="match status" value="1"/>
</dbReference>
<accession>A0AAN9JT38</accession>
<sequence length="535" mass="60166">MKKLFSRVSYLHTETASLSKLRFDDNVVNAISNLFRKGWNWDTITRKLGSLELNDSLVETVLLELKTPTDAKAALGFFHWAAKRNSFQHGTRSYCITIHVLLGARLVTDAKALLESLSNRHSEPSAVRAVVDSLLDMCHIVVSGSRPLAVNLLVQAYAKARMTDVAFDVCRYAEERGFSVTVVSFNTLLHVVQRSEKCGLVWEIYEYMIRRRIYPNIVSFRIMIDALCKEGELQKNVDTLDRIMGKRGSHSPSTIVNCSSVLRILEKGHVEEGEEDTVVVLLKRLLQKNLIIDAVAYSLVIHAKVTLGNLDSAWELYEEMVRRGFQGNSFVYTSFIGAFCGDGRIEEAIGLLREVEGKGLKPYGETFEHVIVGFADSERLEECLSVFEEMLSVGFVPGCLVFNKVVEKMCQKGKVEQANAMLTMLLDKGFLPNDVTYFRLMQGYAKKDEVPEVLKLYYEMEYRSMSPGLSVFATIIWSLCRCGKVEDAEKYVSIMKGRFLTPDVTVYKALVAGSVKKGDSARALQFHNEMASLGL</sequence>
<feature type="repeat" description="PPR" evidence="3">
    <location>
        <begin position="293"/>
        <end position="327"/>
    </location>
</feature>
<feature type="repeat" description="PPR" evidence="3">
    <location>
        <begin position="503"/>
        <end position="535"/>
    </location>
</feature>